<feature type="domain" description="SIS" evidence="1">
    <location>
        <begin position="42"/>
        <end position="213"/>
    </location>
</feature>
<dbReference type="PROSITE" id="PS51464">
    <property type="entry name" value="SIS"/>
    <property type="match status" value="1"/>
</dbReference>
<dbReference type="InterPro" id="IPR001347">
    <property type="entry name" value="SIS_dom"/>
</dbReference>
<organism evidence="2 3">
    <name type="scientific">Hanseniaspora guilliermondii</name>
    <dbReference type="NCBI Taxonomy" id="56406"/>
    <lineage>
        <taxon>Eukaryota</taxon>
        <taxon>Fungi</taxon>
        <taxon>Dikarya</taxon>
        <taxon>Ascomycota</taxon>
        <taxon>Saccharomycotina</taxon>
        <taxon>Saccharomycetes</taxon>
        <taxon>Saccharomycodales</taxon>
        <taxon>Saccharomycodaceae</taxon>
        <taxon>Hanseniaspora</taxon>
    </lineage>
</organism>
<dbReference type="VEuPathDB" id="FungiDB:HGUI_01879"/>
<reference evidence="3" key="1">
    <citation type="submission" date="2016-11" db="EMBL/GenBank/DDBJ databases">
        <authorList>
            <person name="Guldener U."/>
        </authorList>
    </citation>
    <scope>NUCLEOTIDE SEQUENCE [LARGE SCALE GENOMIC DNA]</scope>
</reference>
<evidence type="ECO:0000313" key="2">
    <source>
        <dbReference type="EMBL" id="SGZ39679.1"/>
    </source>
</evidence>
<dbReference type="PANTHER" id="PTHR38418">
    <property type="entry name" value="SUGAR ISOMERASE, KPSF/GUTQ (AFU_ORTHOLOGUE AFUA_6G08860)"/>
    <property type="match status" value="1"/>
</dbReference>
<protein>
    <recommendedName>
        <fullName evidence="1">SIS domain-containing protein</fullName>
    </recommendedName>
</protein>
<sequence>MNQMSSKELSIGKRLYLAHADSLSVFYKNNLNDQYNEHLRTIVNTLLKTESAGGIKGTIYFISCGKTLTVCNKISAMLNSLDISSRSLNANECLHGDIGTINVNRYEDIVFGVSISGNTREVINCLNLLMGKINMSKNLMSKITIAMITGTRECEMNQLVNNWNFSNTLQIVLDYSDIIKDSELYKGIKAPTLSLQLLYLYMDCLFLDVVDEISNDGDMGDKFLMNHPSGGLGKR</sequence>
<dbReference type="GO" id="GO:0097367">
    <property type="term" value="F:carbohydrate derivative binding"/>
    <property type="evidence" value="ECO:0007669"/>
    <property type="project" value="InterPro"/>
</dbReference>
<dbReference type="SUPFAM" id="SSF53697">
    <property type="entry name" value="SIS domain"/>
    <property type="match status" value="1"/>
</dbReference>
<gene>
    <name evidence="2" type="ORF">HGUI_01879</name>
</gene>
<evidence type="ECO:0000259" key="1">
    <source>
        <dbReference type="PROSITE" id="PS51464"/>
    </source>
</evidence>
<evidence type="ECO:0000313" key="3">
    <source>
        <dbReference type="Proteomes" id="UP000183365"/>
    </source>
</evidence>
<accession>A0A1L0CXU8</accession>
<dbReference type="GO" id="GO:1901135">
    <property type="term" value="P:carbohydrate derivative metabolic process"/>
    <property type="evidence" value="ECO:0007669"/>
    <property type="project" value="InterPro"/>
</dbReference>
<dbReference type="PANTHER" id="PTHR38418:SF2">
    <property type="entry name" value="SUGAR ISOMERASE, KPSF_GUTQ (AFU_ORTHOLOGUE AFUA_6G08860)"/>
    <property type="match status" value="1"/>
</dbReference>
<dbReference type="AlphaFoldDB" id="A0A1L0CXU8"/>
<dbReference type="Gene3D" id="3.40.50.10490">
    <property type="entry name" value="Glucose-6-phosphate isomerase like protein, domain 1"/>
    <property type="match status" value="1"/>
</dbReference>
<dbReference type="OrthoDB" id="1872003at2759"/>
<dbReference type="Proteomes" id="UP000183365">
    <property type="component" value="Unassembled WGS sequence"/>
</dbReference>
<proteinExistence type="predicted"/>
<name>A0A1L0CXU8_9ASCO</name>
<dbReference type="EMBL" id="FQNF01000028">
    <property type="protein sequence ID" value="SGZ39679.1"/>
    <property type="molecule type" value="Genomic_DNA"/>
</dbReference>
<keyword evidence="3" id="KW-1185">Reference proteome</keyword>
<dbReference type="InterPro" id="IPR046348">
    <property type="entry name" value="SIS_dom_sf"/>
</dbReference>